<evidence type="ECO:0000313" key="2">
    <source>
        <dbReference type="EnsemblMetazoa" id="CJA10460.1"/>
    </source>
</evidence>
<dbReference type="OMA" id="HYRNQHY"/>
<proteinExistence type="predicted"/>
<dbReference type="Proteomes" id="UP000005237">
    <property type="component" value="Unassembled WGS sequence"/>
</dbReference>
<feature type="chain" id="PRO_5035779317" evidence="1">
    <location>
        <begin position="21"/>
        <end position="123"/>
    </location>
</feature>
<dbReference type="EnsemblMetazoa" id="CJA10460.1">
    <property type="protein sequence ID" value="CJA10460.1"/>
    <property type="gene ID" value="WBGene00129664"/>
</dbReference>
<organism evidence="2 3">
    <name type="scientific">Caenorhabditis japonica</name>
    <dbReference type="NCBI Taxonomy" id="281687"/>
    <lineage>
        <taxon>Eukaryota</taxon>
        <taxon>Metazoa</taxon>
        <taxon>Ecdysozoa</taxon>
        <taxon>Nematoda</taxon>
        <taxon>Chromadorea</taxon>
        <taxon>Rhabditida</taxon>
        <taxon>Rhabditina</taxon>
        <taxon>Rhabditomorpha</taxon>
        <taxon>Rhabditoidea</taxon>
        <taxon>Rhabditidae</taxon>
        <taxon>Peloderinae</taxon>
        <taxon>Caenorhabditis</taxon>
    </lineage>
</organism>
<accession>A0A8R1DS82</accession>
<feature type="signal peptide" evidence="1">
    <location>
        <begin position="1"/>
        <end position="20"/>
    </location>
</feature>
<evidence type="ECO:0000256" key="1">
    <source>
        <dbReference type="SAM" id="SignalP"/>
    </source>
</evidence>
<dbReference type="AlphaFoldDB" id="A0A8R1DS82"/>
<keyword evidence="3" id="KW-1185">Reference proteome</keyword>
<dbReference type="PANTHER" id="PTHR39377">
    <property type="entry name" value="PROTEIN CBG18423-RELATED"/>
    <property type="match status" value="1"/>
</dbReference>
<sequence length="123" mass="14118">MLSLLILSLSLSLLFSLSEAGPYGLRNGYQTQYPTGRYSYGNYQYQYPSNYNQQYYRNGYYQGYRTPYQYQYQGYGNYYATPAPVRQSLWPGVNIDSNGNSYIGTKENGIYLFCNGRGCPGRG</sequence>
<evidence type="ECO:0000313" key="3">
    <source>
        <dbReference type="Proteomes" id="UP000005237"/>
    </source>
</evidence>
<name>A0A8R1DS82_CAEJA</name>
<reference evidence="2" key="2">
    <citation type="submission" date="2022-06" db="UniProtKB">
        <authorList>
            <consortium name="EnsemblMetazoa"/>
        </authorList>
    </citation>
    <scope>IDENTIFICATION</scope>
    <source>
        <strain evidence="2">DF5081</strain>
    </source>
</reference>
<keyword evidence="1" id="KW-0732">Signal</keyword>
<reference evidence="3" key="1">
    <citation type="submission" date="2010-08" db="EMBL/GenBank/DDBJ databases">
        <authorList>
            <consortium name="Caenorhabditis japonica Sequencing Consortium"/>
            <person name="Wilson R.K."/>
        </authorList>
    </citation>
    <scope>NUCLEOTIDE SEQUENCE [LARGE SCALE GENOMIC DNA]</scope>
    <source>
        <strain evidence="3">DF5081</strain>
    </source>
</reference>
<protein>
    <submittedName>
        <fullName evidence="2">Uncharacterized protein</fullName>
    </submittedName>
</protein>